<evidence type="ECO:0000313" key="3">
    <source>
        <dbReference type="Proteomes" id="UP001244011"/>
    </source>
</evidence>
<dbReference type="Proteomes" id="UP001244011">
    <property type="component" value="Unassembled WGS sequence"/>
</dbReference>
<accession>A0AAJ0C7I8</accession>
<dbReference type="RefSeq" id="XP_060286646.1">
    <property type="nucleotide sequence ID" value="XM_060427016.1"/>
</dbReference>
<name>A0AAJ0C7I8_9PEZI</name>
<reference evidence="2" key="1">
    <citation type="submission" date="2023-06" db="EMBL/GenBank/DDBJ databases">
        <title>Genome-scale phylogeny and comparative genomics of the fungal order Sordariales.</title>
        <authorList>
            <consortium name="Lawrence Berkeley National Laboratory"/>
            <person name="Hensen N."/>
            <person name="Bonometti L."/>
            <person name="Westerberg I."/>
            <person name="Brannstrom I.O."/>
            <person name="Guillou S."/>
            <person name="Cros-Aarteil S."/>
            <person name="Calhoun S."/>
            <person name="Haridas S."/>
            <person name="Kuo A."/>
            <person name="Mondo S."/>
            <person name="Pangilinan J."/>
            <person name="Riley R."/>
            <person name="Labutti K."/>
            <person name="Andreopoulos B."/>
            <person name="Lipzen A."/>
            <person name="Chen C."/>
            <person name="Yanf M."/>
            <person name="Daum C."/>
            <person name="Ng V."/>
            <person name="Clum A."/>
            <person name="Steindorff A."/>
            <person name="Ohm R."/>
            <person name="Martin F."/>
            <person name="Silar P."/>
            <person name="Natvig D."/>
            <person name="Lalanne C."/>
            <person name="Gautier V."/>
            <person name="Ament-Velasquez S.L."/>
            <person name="Kruys A."/>
            <person name="Hutchinson M.I."/>
            <person name="Powell A.J."/>
            <person name="Barry K."/>
            <person name="Miller A.N."/>
            <person name="Grigoriev I.V."/>
            <person name="Debuchy R."/>
            <person name="Gladieux P."/>
            <person name="Thoren M.H."/>
            <person name="Johannesson H."/>
        </authorList>
    </citation>
    <scope>NUCLEOTIDE SEQUENCE</scope>
    <source>
        <strain evidence="2">8032-3</strain>
    </source>
</reference>
<feature type="compositionally biased region" description="Low complexity" evidence="1">
    <location>
        <begin position="89"/>
        <end position="102"/>
    </location>
</feature>
<sequence>MRNWLRSRFSTRPRAKSSPVDGAGSGSSGTKRGFFAAGAGLHRRGGGGGGGGGGDDEGASADRPDGSMREVAMATTRGSEADGGRGPGEVPATAAAAATPTAPVAPVAPVAPAAEAPRCSSDCEEFVEAEDRPAAQLTPPPALQDPAASGGVATSARESRFSEIIE</sequence>
<proteinExistence type="predicted"/>
<gene>
    <name evidence="2" type="ORF">QBC33DRAFT_528008</name>
</gene>
<dbReference type="EMBL" id="MU839000">
    <property type="protein sequence ID" value="KAK1770433.1"/>
    <property type="molecule type" value="Genomic_DNA"/>
</dbReference>
<feature type="region of interest" description="Disordered" evidence="1">
    <location>
        <begin position="122"/>
        <end position="166"/>
    </location>
</feature>
<keyword evidence="3" id="KW-1185">Reference proteome</keyword>
<feature type="region of interest" description="Disordered" evidence="1">
    <location>
        <begin position="1"/>
        <end position="102"/>
    </location>
</feature>
<evidence type="ECO:0000313" key="2">
    <source>
        <dbReference type="EMBL" id="KAK1770433.1"/>
    </source>
</evidence>
<dbReference type="GeneID" id="85310203"/>
<feature type="compositionally biased region" description="Basic and acidic residues" evidence="1">
    <location>
        <begin position="157"/>
        <end position="166"/>
    </location>
</feature>
<protein>
    <submittedName>
        <fullName evidence="2">Uncharacterized protein</fullName>
    </submittedName>
</protein>
<organism evidence="2 3">
    <name type="scientific">Phialemonium atrogriseum</name>
    <dbReference type="NCBI Taxonomy" id="1093897"/>
    <lineage>
        <taxon>Eukaryota</taxon>
        <taxon>Fungi</taxon>
        <taxon>Dikarya</taxon>
        <taxon>Ascomycota</taxon>
        <taxon>Pezizomycotina</taxon>
        <taxon>Sordariomycetes</taxon>
        <taxon>Sordariomycetidae</taxon>
        <taxon>Cephalothecales</taxon>
        <taxon>Cephalothecaceae</taxon>
        <taxon>Phialemonium</taxon>
    </lineage>
</organism>
<evidence type="ECO:0000256" key="1">
    <source>
        <dbReference type="SAM" id="MobiDB-lite"/>
    </source>
</evidence>
<dbReference type="AlphaFoldDB" id="A0AAJ0C7I8"/>
<comment type="caution">
    <text evidence="2">The sequence shown here is derived from an EMBL/GenBank/DDBJ whole genome shotgun (WGS) entry which is preliminary data.</text>
</comment>